<feature type="compositionally biased region" description="Polar residues" evidence="1">
    <location>
        <begin position="45"/>
        <end position="56"/>
    </location>
</feature>
<comment type="caution">
    <text evidence="2">The sequence shown here is derived from an EMBL/GenBank/DDBJ whole genome shotgun (WGS) entry which is preliminary data.</text>
</comment>
<keyword evidence="3" id="KW-1185">Reference proteome</keyword>
<accession>A0A545W2G5</accession>
<feature type="region of interest" description="Disordered" evidence="1">
    <location>
        <begin position="137"/>
        <end position="185"/>
    </location>
</feature>
<proteinExistence type="predicted"/>
<evidence type="ECO:0000313" key="2">
    <source>
        <dbReference type="EMBL" id="TQV96811.1"/>
    </source>
</evidence>
<dbReference type="AlphaFoldDB" id="A0A545W2G5"/>
<evidence type="ECO:0000313" key="3">
    <source>
        <dbReference type="Proteomes" id="UP000315783"/>
    </source>
</evidence>
<name>A0A545W2G5_9HYPO</name>
<feature type="compositionally biased region" description="Low complexity" evidence="1">
    <location>
        <begin position="27"/>
        <end position="44"/>
    </location>
</feature>
<dbReference type="EMBL" id="SPUK01000005">
    <property type="protein sequence ID" value="TQV96811.1"/>
    <property type="molecule type" value="Genomic_DNA"/>
</dbReference>
<organism evidence="2 3">
    <name type="scientific">Cordyceps javanica</name>
    <dbReference type="NCBI Taxonomy" id="43265"/>
    <lineage>
        <taxon>Eukaryota</taxon>
        <taxon>Fungi</taxon>
        <taxon>Dikarya</taxon>
        <taxon>Ascomycota</taxon>
        <taxon>Pezizomycotina</taxon>
        <taxon>Sordariomycetes</taxon>
        <taxon>Hypocreomycetidae</taxon>
        <taxon>Hypocreales</taxon>
        <taxon>Cordycipitaceae</taxon>
        <taxon>Cordyceps</taxon>
    </lineage>
</organism>
<protein>
    <submittedName>
        <fullName evidence="2">Zn(II)2Cys6 transcription factor</fullName>
    </submittedName>
</protein>
<evidence type="ECO:0000256" key="1">
    <source>
        <dbReference type="SAM" id="MobiDB-lite"/>
    </source>
</evidence>
<feature type="region of interest" description="Disordered" evidence="1">
    <location>
        <begin position="1"/>
        <end position="56"/>
    </location>
</feature>
<reference evidence="2 3" key="1">
    <citation type="journal article" date="2019" name="Appl. Microbiol. Biotechnol.">
        <title>Genome sequence of Isaria javanica and comparative genome analysis insights into family S53 peptidase evolution in fungal entomopathogens.</title>
        <authorList>
            <person name="Lin R."/>
            <person name="Zhang X."/>
            <person name="Xin B."/>
            <person name="Zou M."/>
            <person name="Gao Y."/>
            <person name="Qin F."/>
            <person name="Hu Q."/>
            <person name="Xie B."/>
            <person name="Cheng X."/>
        </authorList>
    </citation>
    <scope>NUCLEOTIDE SEQUENCE [LARGE SCALE GENOMIC DNA]</scope>
    <source>
        <strain evidence="2 3">IJ1G</strain>
    </source>
</reference>
<gene>
    <name evidence="2" type="ORF">IF1G_04051</name>
</gene>
<dbReference type="Proteomes" id="UP000315783">
    <property type="component" value="Unassembled WGS sequence"/>
</dbReference>
<dbReference type="OrthoDB" id="3498215at2759"/>
<sequence length="429" mass="46336">MGRPRKRRPVDDEPSGAQAPASRRRPSPGIQRSRSASSSTPSTGPEVQSFQLSGTPAPSFGDANLSFLDHQASTPDLAFFDLLPSYYQDGIALTPASQAECASTHAFHGTLPIPHETISAYNDMSFLDPAFASATHTDGPDTFGATPELSAGSHTPFNSEPSFSPPPQHPRASAQPLSDSYAPAGGSEALQPIPTVSCPCLSSLYMALESLTNLPSDISAAMRVARHASKVAQGVITCKVCSCDLLDISKPPPMQAFQNMMLLATLVPSACNAYTAIIEMIDRKRNLAMQQGCRIHFSLRETGALWDQQAVGGGWLPAKFMELDNTELDPHEWRQVMLAIIRLDVYGNKERRLNHSRGPSGMLGLSEVVAALDERSQKRHELVDASSAAGTLPPHRHYMMTPRSCKPEDRNCVRVLEVARLALNSLVIA</sequence>
<dbReference type="STRING" id="43265.A0A545W2G5"/>